<dbReference type="CDD" id="cd06222">
    <property type="entry name" value="RNase_H_like"/>
    <property type="match status" value="1"/>
</dbReference>
<gene>
    <name evidence="3" type="ORF">D8674_040734</name>
</gene>
<accession>A0A5N5FI07</accession>
<proteinExistence type="predicted"/>
<organism evidence="3 4">
    <name type="scientific">Pyrus ussuriensis x Pyrus communis</name>
    <dbReference type="NCBI Taxonomy" id="2448454"/>
    <lineage>
        <taxon>Eukaryota</taxon>
        <taxon>Viridiplantae</taxon>
        <taxon>Streptophyta</taxon>
        <taxon>Embryophyta</taxon>
        <taxon>Tracheophyta</taxon>
        <taxon>Spermatophyta</taxon>
        <taxon>Magnoliopsida</taxon>
        <taxon>eudicotyledons</taxon>
        <taxon>Gunneridae</taxon>
        <taxon>Pentapetalae</taxon>
        <taxon>rosids</taxon>
        <taxon>fabids</taxon>
        <taxon>Rosales</taxon>
        <taxon>Rosaceae</taxon>
        <taxon>Amygdaloideae</taxon>
        <taxon>Maleae</taxon>
        <taxon>Pyrus</taxon>
    </lineage>
</organism>
<evidence type="ECO:0000259" key="2">
    <source>
        <dbReference type="Pfam" id="PF13456"/>
    </source>
</evidence>
<dbReference type="AlphaFoldDB" id="A0A5N5FI07"/>
<reference evidence="3 4" key="2">
    <citation type="submission" date="2019-11" db="EMBL/GenBank/DDBJ databases">
        <title>A de novo genome assembly of a pear dwarfing rootstock.</title>
        <authorList>
            <person name="Wang F."/>
            <person name="Wang J."/>
            <person name="Li S."/>
            <person name="Zhang Y."/>
            <person name="Fang M."/>
            <person name="Ma L."/>
            <person name="Zhao Y."/>
            <person name="Jiang S."/>
        </authorList>
    </citation>
    <scope>NUCLEOTIDE SEQUENCE [LARGE SCALE GENOMIC DNA]</scope>
    <source>
        <strain evidence="3">S2</strain>
        <tissue evidence="3">Leaf</tissue>
    </source>
</reference>
<dbReference type="Pfam" id="PF13456">
    <property type="entry name" value="RVT_3"/>
    <property type="match status" value="1"/>
</dbReference>
<protein>
    <recommendedName>
        <fullName evidence="2">RNase H type-1 domain-containing protein</fullName>
    </recommendedName>
</protein>
<sequence>MSTVEPSSSTELTPTNDADVPDQAHFPDHQNFISVNNIIYGSTLYPLPQAVTAALNDPMSFKPSSYTQAAKYSHWWKDRKLRWAASCDGWFKLNVDEAAKVDNRVGGVGGGGGCCGWCVVIRTGDGRFVAAGFWRFQGCSSVKHVELATIREGLRLARRVGCGSIQVETDSMEAISTCKGDAIDYECTFLYVPRTYNGAAHRLVKLSLIHSDSVVWFEEPLDGIRGDLDHDMYSH</sequence>
<dbReference type="OrthoDB" id="1000646at2759"/>
<dbReference type="Proteomes" id="UP000327157">
    <property type="component" value="Unassembled WGS sequence"/>
</dbReference>
<evidence type="ECO:0000256" key="1">
    <source>
        <dbReference type="SAM" id="MobiDB-lite"/>
    </source>
</evidence>
<dbReference type="InterPro" id="IPR012337">
    <property type="entry name" value="RNaseH-like_sf"/>
</dbReference>
<dbReference type="InterPro" id="IPR036397">
    <property type="entry name" value="RNaseH_sf"/>
</dbReference>
<comment type="caution">
    <text evidence="3">The sequence shown here is derived from an EMBL/GenBank/DDBJ whole genome shotgun (WGS) entry which is preliminary data.</text>
</comment>
<dbReference type="SUPFAM" id="SSF53098">
    <property type="entry name" value="Ribonuclease H-like"/>
    <property type="match status" value="1"/>
</dbReference>
<dbReference type="PANTHER" id="PTHR47074">
    <property type="entry name" value="BNAC02G40300D PROTEIN"/>
    <property type="match status" value="1"/>
</dbReference>
<dbReference type="EMBL" id="SMOL01000702">
    <property type="protein sequence ID" value="KAB2600832.1"/>
    <property type="molecule type" value="Genomic_DNA"/>
</dbReference>
<dbReference type="InterPro" id="IPR044730">
    <property type="entry name" value="RNase_H-like_dom_plant"/>
</dbReference>
<dbReference type="InterPro" id="IPR002156">
    <property type="entry name" value="RNaseH_domain"/>
</dbReference>
<feature type="compositionally biased region" description="Polar residues" evidence="1">
    <location>
        <begin position="1"/>
        <end position="16"/>
    </location>
</feature>
<name>A0A5N5FI07_9ROSA</name>
<dbReference type="GO" id="GO:0003676">
    <property type="term" value="F:nucleic acid binding"/>
    <property type="evidence" value="ECO:0007669"/>
    <property type="project" value="InterPro"/>
</dbReference>
<dbReference type="InterPro" id="IPR052929">
    <property type="entry name" value="RNase_H-like_EbsB-rel"/>
</dbReference>
<feature type="domain" description="RNase H type-1" evidence="2">
    <location>
        <begin position="117"/>
        <end position="180"/>
    </location>
</feature>
<keyword evidence="4" id="KW-1185">Reference proteome</keyword>
<dbReference type="PANTHER" id="PTHR47074:SF11">
    <property type="entry name" value="REVERSE TRANSCRIPTASE-LIKE PROTEIN"/>
    <property type="match status" value="1"/>
</dbReference>
<evidence type="ECO:0000313" key="3">
    <source>
        <dbReference type="EMBL" id="KAB2600832.1"/>
    </source>
</evidence>
<reference evidence="3 4" key="1">
    <citation type="submission" date="2019-09" db="EMBL/GenBank/DDBJ databases">
        <authorList>
            <person name="Ou C."/>
        </authorList>
    </citation>
    <scope>NUCLEOTIDE SEQUENCE [LARGE SCALE GENOMIC DNA]</scope>
    <source>
        <strain evidence="3">S2</strain>
        <tissue evidence="3">Leaf</tissue>
    </source>
</reference>
<dbReference type="Gene3D" id="3.30.420.10">
    <property type="entry name" value="Ribonuclease H-like superfamily/Ribonuclease H"/>
    <property type="match status" value="1"/>
</dbReference>
<feature type="region of interest" description="Disordered" evidence="1">
    <location>
        <begin position="1"/>
        <end position="23"/>
    </location>
</feature>
<evidence type="ECO:0000313" key="4">
    <source>
        <dbReference type="Proteomes" id="UP000327157"/>
    </source>
</evidence>
<dbReference type="GO" id="GO:0004523">
    <property type="term" value="F:RNA-DNA hybrid ribonuclease activity"/>
    <property type="evidence" value="ECO:0007669"/>
    <property type="project" value="InterPro"/>
</dbReference>